<evidence type="ECO:0000256" key="3">
    <source>
        <dbReference type="ARBA" id="ARBA00006958"/>
    </source>
</evidence>
<dbReference type="InParanoid" id="A0A6J2XL44"/>
<evidence type="ECO:0000256" key="2">
    <source>
        <dbReference type="ARBA" id="ARBA00004123"/>
    </source>
</evidence>
<evidence type="ECO:0000256" key="5">
    <source>
        <dbReference type="ARBA" id="ARBA00022723"/>
    </source>
</evidence>
<organism evidence="10 11">
    <name type="scientific">Sitophilus oryzae</name>
    <name type="common">Rice weevil</name>
    <name type="synonym">Curculio oryzae</name>
    <dbReference type="NCBI Taxonomy" id="7048"/>
    <lineage>
        <taxon>Eukaryota</taxon>
        <taxon>Metazoa</taxon>
        <taxon>Ecdysozoa</taxon>
        <taxon>Arthropoda</taxon>
        <taxon>Hexapoda</taxon>
        <taxon>Insecta</taxon>
        <taxon>Pterygota</taxon>
        <taxon>Neoptera</taxon>
        <taxon>Endopterygota</taxon>
        <taxon>Coleoptera</taxon>
        <taxon>Polyphaga</taxon>
        <taxon>Cucujiformia</taxon>
        <taxon>Curculionidae</taxon>
        <taxon>Dryophthorinae</taxon>
        <taxon>Sitophilus</taxon>
    </lineage>
</organism>
<dbReference type="FunCoup" id="A0A6J2XL44">
    <property type="interactions" value="1"/>
</dbReference>
<sequence length="384" mass="43754">MFTVNRVLQVEARNMASTHKFHYNKNKKQDAWNEIAKYIGTPIDIVKLKINSLLSSFRREGKELKKENGYLAAGSSMKSLSYNYRLGLSTVSNIIKSTCSALWISFNKEYLPIPDKEKWLKIATDFEMKWNFPNCLGAIDGKHVRIQAPPNTGSDYYNYKDFFSLILLAICDANYCFTVIDIGAKGRQSDGGVFRNNNFGKQLFSNSLDLPPPRRLTNDVQPIPYYIIGDAAFPFGTNLMRPYPGNFLPQEKRIFNYRLSRARRVIENTFGILVSKWRILERPIIAKLETIAKMIAALVCLHNFLKKSDAGKSENNKYCPSSYVDQENEAGEVIEGEWRTVVGTALSRTERFGGNSYSQRAASIRSLLTDYFVNIAPIPPQWTK</sequence>
<keyword evidence="7" id="KW-0539">Nucleus</keyword>
<dbReference type="GO" id="GO:0046872">
    <property type="term" value="F:metal ion binding"/>
    <property type="evidence" value="ECO:0007669"/>
    <property type="project" value="UniProtKB-KW"/>
</dbReference>
<dbReference type="PANTHER" id="PTHR22930:SF269">
    <property type="entry name" value="NUCLEASE HARBI1-LIKE PROTEIN"/>
    <property type="match status" value="1"/>
</dbReference>
<evidence type="ECO:0000259" key="8">
    <source>
        <dbReference type="Pfam" id="PF10545"/>
    </source>
</evidence>
<dbReference type="Proteomes" id="UP000504635">
    <property type="component" value="Unplaced"/>
</dbReference>
<evidence type="ECO:0000259" key="9">
    <source>
        <dbReference type="Pfam" id="PF13359"/>
    </source>
</evidence>
<dbReference type="GO" id="GO:0016787">
    <property type="term" value="F:hydrolase activity"/>
    <property type="evidence" value="ECO:0007669"/>
    <property type="project" value="UniProtKB-KW"/>
</dbReference>
<keyword evidence="10" id="KW-1185">Reference proteome</keyword>
<dbReference type="OrthoDB" id="6576773at2759"/>
<reference evidence="11" key="1">
    <citation type="submission" date="2025-08" db="UniProtKB">
        <authorList>
            <consortium name="RefSeq"/>
        </authorList>
    </citation>
    <scope>IDENTIFICATION</scope>
    <source>
        <tissue evidence="11">Gonads</tissue>
    </source>
</reference>
<evidence type="ECO:0000256" key="7">
    <source>
        <dbReference type="ARBA" id="ARBA00023242"/>
    </source>
</evidence>
<keyword evidence="6" id="KW-0378">Hydrolase</keyword>
<feature type="domain" description="DDE Tnp4" evidence="9">
    <location>
        <begin position="139"/>
        <end position="303"/>
    </location>
</feature>
<dbReference type="PANTHER" id="PTHR22930">
    <property type="match status" value="1"/>
</dbReference>
<protein>
    <submittedName>
        <fullName evidence="11">Protein ANTAGONIST OF LIKE HETEROCHROMATIN PROTEIN 1-like</fullName>
    </submittedName>
</protein>
<dbReference type="AlphaFoldDB" id="A0A6J2XL44"/>
<comment type="cofactor">
    <cofactor evidence="1">
        <name>a divalent metal cation</name>
        <dbReference type="ChEBI" id="CHEBI:60240"/>
    </cofactor>
</comment>
<dbReference type="InterPro" id="IPR045249">
    <property type="entry name" value="HARBI1-like"/>
</dbReference>
<keyword evidence="5" id="KW-0479">Metal-binding</keyword>
<feature type="domain" description="MADF" evidence="8">
    <location>
        <begin position="18"/>
        <end position="70"/>
    </location>
</feature>
<evidence type="ECO:0000313" key="10">
    <source>
        <dbReference type="Proteomes" id="UP000504635"/>
    </source>
</evidence>
<keyword evidence="4" id="KW-0540">Nuclease</keyword>
<dbReference type="GO" id="GO:0005634">
    <property type="term" value="C:nucleus"/>
    <property type="evidence" value="ECO:0007669"/>
    <property type="project" value="UniProtKB-SubCell"/>
</dbReference>
<comment type="subcellular location">
    <subcellularLocation>
        <location evidence="2">Nucleus</location>
    </subcellularLocation>
</comment>
<dbReference type="KEGG" id="soy:115878919"/>
<evidence type="ECO:0000256" key="6">
    <source>
        <dbReference type="ARBA" id="ARBA00022801"/>
    </source>
</evidence>
<evidence type="ECO:0000256" key="1">
    <source>
        <dbReference type="ARBA" id="ARBA00001968"/>
    </source>
</evidence>
<evidence type="ECO:0000256" key="4">
    <source>
        <dbReference type="ARBA" id="ARBA00022722"/>
    </source>
</evidence>
<name>A0A6J2XL44_SITOR</name>
<dbReference type="InterPro" id="IPR006578">
    <property type="entry name" value="MADF-dom"/>
</dbReference>
<dbReference type="GeneID" id="115878919"/>
<dbReference type="InterPro" id="IPR027806">
    <property type="entry name" value="HARBI1_dom"/>
</dbReference>
<dbReference type="RefSeq" id="XP_030751389.1">
    <property type="nucleotide sequence ID" value="XM_030895529.1"/>
</dbReference>
<dbReference type="Pfam" id="PF10545">
    <property type="entry name" value="MADF_DNA_bdg"/>
    <property type="match status" value="1"/>
</dbReference>
<evidence type="ECO:0000313" key="11">
    <source>
        <dbReference type="RefSeq" id="XP_030751389.1"/>
    </source>
</evidence>
<dbReference type="GO" id="GO:0004518">
    <property type="term" value="F:nuclease activity"/>
    <property type="evidence" value="ECO:0007669"/>
    <property type="project" value="UniProtKB-KW"/>
</dbReference>
<accession>A0A6J2XL44</accession>
<gene>
    <name evidence="11" type="primary">LOC115878919</name>
</gene>
<comment type="similarity">
    <text evidence="3">Belongs to the HARBI1 family.</text>
</comment>
<proteinExistence type="inferred from homology"/>
<dbReference type="Pfam" id="PF13359">
    <property type="entry name" value="DDE_Tnp_4"/>
    <property type="match status" value="1"/>
</dbReference>